<feature type="region of interest" description="Disordered" evidence="1">
    <location>
        <begin position="1"/>
        <end position="64"/>
    </location>
</feature>
<feature type="region of interest" description="Disordered" evidence="1">
    <location>
        <begin position="250"/>
        <end position="344"/>
    </location>
</feature>
<comment type="caution">
    <text evidence="2">The sequence shown here is derived from an EMBL/GenBank/DDBJ whole genome shotgun (WGS) entry which is preliminary data.</text>
</comment>
<dbReference type="InterPro" id="IPR047659">
    <property type="entry name" value="T7SS_assoc"/>
</dbReference>
<evidence type="ECO:0000256" key="1">
    <source>
        <dbReference type="SAM" id="MobiDB-lite"/>
    </source>
</evidence>
<evidence type="ECO:0000313" key="3">
    <source>
        <dbReference type="Proteomes" id="UP001602058"/>
    </source>
</evidence>
<organism evidence="2 3">
    <name type="scientific">Streptomyces bluensis</name>
    <dbReference type="NCBI Taxonomy" id="33897"/>
    <lineage>
        <taxon>Bacteria</taxon>
        <taxon>Bacillati</taxon>
        <taxon>Actinomycetota</taxon>
        <taxon>Actinomycetes</taxon>
        <taxon>Kitasatosporales</taxon>
        <taxon>Streptomycetaceae</taxon>
        <taxon>Streptomyces</taxon>
    </lineage>
</organism>
<reference evidence="2 3" key="1">
    <citation type="submission" date="2024-10" db="EMBL/GenBank/DDBJ databases">
        <title>The Natural Products Discovery Center: Release of the First 8490 Sequenced Strains for Exploring Actinobacteria Biosynthetic Diversity.</title>
        <authorList>
            <person name="Kalkreuter E."/>
            <person name="Kautsar S.A."/>
            <person name="Yang D."/>
            <person name="Bader C.D."/>
            <person name="Teijaro C.N."/>
            <person name="Fluegel L."/>
            <person name="Davis C.M."/>
            <person name="Simpson J.R."/>
            <person name="Lauterbach L."/>
            <person name="Steele A.D."/>
            <person name="Gui C."/>
            <person name="Meng S."/>
            <person name="Li G."/>
            <person name="Viehrig K."/>
            <person name="Ye F."/>
            <person name="Su P."/>
            <person name="Kiefer A.F."/>
            <person name="Nichols A."/>
            <person name="Cepeda A.J."/>
            <person name="Yan W."/>
            <person name="Fan B."/>
            <person name="Jiang Y."/>
            <person name="Adhikari A."/>
            <person name="Zheng C.-J."/>
            <person name="Schuster L."/>
            <person name="Cowan T.M."/>
            <person name="Smanski M.J."/>
            <person name="Chevrette M.G."/>
            <person name="De Carvalho L.P.S."/>
            <person name="Shen B."/>
        </authorList>
    </citation>
    <scope>NUCLEOTIDE SEQUENCE [LARGE SCALE GENOMIC DNA]</scope>
    <source>
        <strain evidence="2 3">NPDC001390</strain>
    </source>
</reference>
<dbReference type="EMBL" id="JBIAWJ010000005">
    <property type="protein sequence ID" value="MFF4522480.1"/>
    <property type="molecule type" value="Genomic_DNA"/>
</dbReference>
<feature type="compositionally biased region" description="Basic and acidic residues" evidence="1">
    <location>
        <begin position="18"/>
        <end position="28"/>
    </location>
</feature>
<feature type="compositionally biased region" description="Low complexity" evidence="1">
    <location>
        <begin position="324"/>
        <end position="335"/>
    </location>
</feature>
<feature type="compositionally biased region" description="Low complexity" evidence="1">
    <location>
        <begin position="30"/>
        <end position="42"/>
    </location>
</feature>
<name>A0ABW6UGC3_9ACTN</name>
<protein>
    <submittedName>
        <fullName evidence="2">Type VII secretion system-associated protein</fullName>
    </submittedName>
</protein>
<accession>A0ABW6UGC3</accession>
<gene>
    <name evidence="2" type="ORF">ACFY1D_13705</name>
</gene>
<dbReference type="Proteomes" id="UP001602058">
    <property type="component" value="Unassembled WGS sequence"/>
</dbReference>
<dbReference type="RefSeq" id="WP_387886302.1">
    <property type="nucleotide sequence ID" value="NZ_JBIAWJ010000005.1"/>
</dbReference>
<sequence>MSTSSPGSTGDEPEDTTGAEREQPEGRADGAGTAGTAGTAGAEGRDVQGGPNAVLRGEPGFREPPEDYIAAARVAPNHWLSIIDRHWHGAEGEPPPSWASLGRWRSDENGEIVEWEENTEYRPSPDAYGWARPVSPADAAVQLVATGYGSEELFALVLADAEVAVCVEDGGELAVTDAPDGTRAVPVFSHSPELEEDKLPAHEIMTMPDLLDRLPDGREVLFLSSSAPVAQLVAPSALRAGIADLERYEAEAAEEWPEPDPSAEWPAPQPLAGGVPPLTRDLPDISSIEEPPGPIAAAERPVTETAGDAPRKRTGRGTTSGKPSQQEGSGSASESRPGTDDEGA</sequence>
<keyword evidence="3" id="KW-1185">Reference proteome</keyword>
<dbReference type="NCBIfam" id="NF033532">
    <property type="entry name" value="lone7para_assoc"/>
    <property type="match status" value="1"/>
</dbReference>
<evidence type="ECO:0000313" key="2">
    <source>
        <dbReference type="EMBL" id="MFF4522480.1"/>
    </source>
</evidence>
<proteinExistence type="predicted"/>